<evidence type="ECO:0000259" key="11">
    <source>
        <dbReference type="Pfam" id="PF05430"/>
    </source>
</evidence>
<dbReference type="EMBL" id="AABQDW010000005">
    <property type="protein sequence ID" value="EAI5407864.1"/>
    <property type="molecule type" value="Genomic_DNA"/>
</dbReference>
<evidence type="ECO:0000256" key="3">
    <source>
        <dbReference type="ARBA" id="ARBA00022630"/>
    </source>
</evidence>
<evidence type="ECO:0000313" key="14">
    <source>
        <dbReference type="EMBL" id="EAK0467837.1"/>
    </source>
</evidence>
<name>A0A5L4ICH5_CAMFE</name>
<evidence type="ECO:0000259" key="10">
    <source>
        <dbReference type="Pfam" id="PF01266"/>
    </source>
</evidence>
<dbReference type="PANTHER" id="PTHR13847:SF283">
    <property type="entry name" value="TRNA 5-METHYLAMINOMETHYL-2-THIOURIDINE BIOSYNTHESIS BIFUNCTIONAL PROTEIN MNMC"/>
    <property type="match status" value="1"/>
</dbReference>
<keyword evidence="8" id="KW-0560">Oxidoreductase</keyword>
<gene>
    <name evidence="12" type="primary">mnmC</name>
    <name evidence="13" type="ORF">AAH17_01740</name>
    <name evidence="14" type="ORF">AAH24_00415</name>
    <name evidence="12" type="ORF">BVH53_04030</name>
</gene>
<dbReference type="Proteomes" id="UP000557842">
    <property type="component" value="Unassembled WGS sequence"/>
</dbReference>
<evidence type="ECO:0000256" key="7">
    <source>
        <dbReference type="ARBA" id="ARBA00022827"/>
    </source>
</evidence>
<dbReference type="RefSeq" id="WP_035170815.1">
    <property type="nucleotide sequence ID" value="NZ_AABUZP020000005.1"/>
</dbReference>
<dbReference type="Pfam" id="PF05430">
    <property type="entry name" value="Methyltransf_30"/>
    <property type="match status" value="1"/>
</dbReference>
<dbReference type="NCBIfam" id="TIGR03197">
    <property type="entry name" value="MnmC_Cterm"/>
    <property type="match status" value="1"/>
</dbReference>
<dbReference type="Gene3D" id="3.50.50.60">
    <property type="entry name" value="FAD/NAD(P)-binding domain"/>
    <property type="match status" value="1"/>
</dbReference>
<keyword evidence="6" id="KW-0819">tRNA processing</keyword>
<dbReference type="EMBL" id="AACCXK010000002">
    <property type="protein sequence ID" value="EAK0452385.1"/>
    <property type="molecule type" value="Genomic_DNA"/>
</dbReference>
<evidence type="ECO:0000256" key="5">
    <source>
        <dbReference type="ARBA" id="ARBA00022691"/>
    </source>
</evidence>
<evidence type="ECO:0000313" key="13">
    <source>
        <dbReference type="EMBL" id="EAK0452385.1"/>
    </source>
</evidence>
<dbReference type="SUPFAM" id="SSF51905">
    <property type="entry name" value="FAD/NAD(P)-binding domain"/>
    <property type="match status" value="1"/>
</dbReference>
<comment type="caution">
    <text evidence="12">The sequence shown here is derived from an EMBL/GenBank/DDBJ whole genome shotgun (WGS) entry which is preliminary data.</text>
</comment>
<accession>A0A5L4ICH5</accession>
<evidence type="ECO:0000313" key="12">
    <source>
        <dbReference type="EMBL" id="EAI5407864.1"/>
    </source>
</evidence>
<dbReference type="AlphaFoldDB" id="A0A5L4ICH5"/>
<dbReference type="NCBIfam" id="NF002481">
    <property type="entry name" value="PRK01747.1-2"/>
    <property type="match status" value="1"/>
</dbReference>
<dbReference type="Pfam" id="PF01266">
    <property type="entry name" value="DAO"/>
    <property type="match status" value="1"/>
</dbReference>
<dbReference type="GO" id="GO:0005737">
    <property type="term" value="C:cytoplasm"/>
    <property type="evidence" value="ECO:0007669"/>
    <property type="project" value="TreeGrafter"/>
</dbReference>
<dbReference type="Gene3D" id="3.40.50.150">
    <property type="entry name" value="Vaccinia Virus protein VP39"/>
    <property type="match status" value="1"/>
</dbReference>
<keyword evidence="7" id="KW-0274">FAD</keyword>
<organism evidence="12 15">
    <name type="scientific">Campylobacter fetus</name>
    <dbReference type="NCBI Taxonomy" id="196"/>
    <lineage>
        <taxon>Bacteria</taxon>
        <taxon>Pseudomonadati</taxon>
        <taxon>Campylobacterota</taxon>
        <taxon>Epsilonproteobacteria</taxon>
        <taxon>Campylobacterales</taxon>
        <taxon>Campylobacteraceae</taxon>
        <taxon>Campylobacter</taxon>
    </lineage>
</organism>
<evidence type="ECO:0000256" key="8">
    <source>
        <dbReference type="ARBA" id="ARBA00023002"/>
    </source>
</evidence>
<dbReference type="Gene3D" id="3.30.9.10">
    <property type="entry name" value="D-Amino Acid Oxidase, subunit A, domain 2"/>
    <property type="match status" value="1"/>
</dbReference>
<dbReference type="HAMAP" id="MF_01102">
    <property type="entry name" value="MnmC"/>
    <property type="match status" value="1"/>
</dbReference>
<dbReference type="GO" id="GO:0008033">
    <property type="term" value="P:tRNA processing"/>
    <property type="evidence" value="ECO:0007669"/>
    <property type="project" value="UniProtKB-KW"/>
</dbReference>
<evidence type="ECO:0000256" key="9">
    <source>
        <dbReference type="ARBA" id="ARBA00023268"/>
    </source>
</evidence>
<keyword evidence="1" id="KW-0963">Cytoplasm</keyword>
<dbReference type="GO" id="GO:0004808">
    <property type="term" value="F:tRNA (5-methylaminomethyl-2-thiouridylate)(34)-methyltransferase activity"/>
    <property type="evidence" value="ECO:0007669"/>
    <property type="project" value="InterPro"/>
</dbReference>
<evidence type="ECO:0000256" key="1">
    <source>
        <dbReference type="ARBA" id="ARBA00022490"/>
    </source>
</evidence>
<evidence type="ECO:0000256" key="4">
    <source>
        <dbReference type="ARBA" id="ARBA00022679"/>
    </source>
</evidence>
<dbReference type="InterPro" id="IPR006076">
    <property type="entry name" value="FAD-dep_OxRdtase"/>
</dbReference>
<dbReference type="InterPro" id="IPR008471">
    <property type="entry name" value="MnmC-like_methylTransf"/>
</dbReference>
<dbReference type="NCBIfam" id="NF033855">
    <property type="entry name" value="tRNA_MNMC2"/>
    <property type="match status" value="1"/>
</dbReference>
<dbReference type="InterPro" id="IPR023032">
    <property type="entry name" value="tRNA_MAMT_biosynth_bifunc_MnmC"/>
</dbReference>
<keyword evidence="4 12" id="KW-0808">Transferase</keyword>
<evidence type="ECO:0000256" key="6">
    <source>
        <dbReference type="ARBA" id="ARBA00022694"/>
    </source>
</evidence>
<evidence type="ECO:0000313" key="15">
    <source>
        <dbReference type="Proteomes" id="UP000557842"/>
    </source>
</evidence>
<keyword evidence="5" id="KW-0949">S-adenosyl-L-methionine</keyword>
<keyword evidence="9" id="KW-0511">Multifunctional enzyme</keyword>
<sequence>MITFRGDGLYNSKFDDIYFNTNEPLIECEHTYSSVLDEINAKFIVVAEAGFGTGLNFFSTVLKFLSLNSTELHYIAVEKYPFKKSELREIYLKFEILKPFFDEFIEQYEILDGALIRIKLLNERVILDLYFGDILDAFDELSFRADAWYLDGFSPTKNPDMWSKEVFDRLSKFCKNRAKVRTFSSAKIVQNRFLEHGFSIKKLKGHYKKREILEASLEHSSPKILKEPWYALPNISKFSDVLIIGAGVAGLAAAFKFKKAGFNVCIAEKMSEAATNGSSNLAGILMPLITKPKVALGNMHMSAFLFARHFYANSPFADFCGVYDYGVNDLEKTRLSLWDSEIFKFENDFEPYPRAFIKSAAQIRPKELCMSLASEFDIKYGYEFESIEKSTGGYVVKFKNSKNIFSSLVIFAMGDASTNLFQNVFADEFMQLSSVRGQVTHLNKVLNLNSAFSARGYMCKDVRGIQVVGATYDRNDNRSAARATDDEKNIDSLSEFITNLDVKVVGSNVGFRGYSGDRFPIVGAVHNASEFKKIYKSLLWTKHSKNNEFAVHHENILISSAHGSRGLGTAIFGAEILLDIALNRPVCTTNSILNSLNPARFLVRKLKRGLVR</sequence>
<proteinExistence type="inferred from homology"/>
<dbReference type="GO" id="GO:0032259">
    <property type="term" value="P:methylation"/>
    <property type="evidence" value="ECO:0007669"/>
    <property type="project" value="UniProtKB-KW"/>
</dbReference>
<reference evidence="12 15" key="1">
    <citation type="submission" date="2018-05" db="EMBL/GenBank/DDBJ databases">
        <authorList>
            <consortium name="PulseNet: The National Subtyping Network for Foodborne Disease Surveillance"/>
            <person name="Tarr C.L."/>
            <person name="Trees E."/>
            <person name="Katz L.S."/>
            <person name="Carleton-Romer H.A."/>
            <person name="Stroika S."/>
            <person name="Kucerova Z."/>
            <person name="Roache K.F."/>
            <person name="Sabol A.L."/>
            <person name="Besser J."/>
            <person name="Gerner-Smidt P."/>
        </authorList>
    </citation>
    <scope>NUCLEOTIDE SEQUENCE [LARGE SCALE GENOMIC DNA]</scope>
    <source>
        <strain evidence="13">2014D-0197</strain>
        <strain evidence="12 15">2016D-0221</strain>
        <strain evidence="14">D4313</strain>
    </source>
</reference>
<keyword evidence="3" id="KW-0285">Flavoprotein</keyword>
<dbReference type="GO" id="GO:0016645">
    <property type="term" value="F:oxidoreductase activity, acting on the CH-NH group of donors"/>
    <property type="evidence" value="ECO:0007669"/>
    <property type="project" value="InterPro"/>
</dbReference>
<dbReference type="InterPro" id="IPR047785">
    <property type="entry name" value="tRNA_MNMC2"/>
</dbReference>
<dbReference type="EMBL" id="AACCXM010000001">
    <property type="protein sequence ID" value="EAK0467837.1"/>
    <property type="molecule type" value="Genomic_DNA"/>
</dbReference>
<keyword evidence="2 12" id="KW-0489">Methyltransferase</keyword>
<protein>
    <submittedName>
        <fullName evidence="12">Bifunctional tRNA (5-methylaminomethyl-2-thiouridine)(34)-methyltransferase MnmD/FAD-dependent 5-carboxymethylaminomethyl-2-thiouridine(34) oxidoreductase MnmC</fullName>
    </submittedName>
</protein>
<evidence type="ECO:0000256" key="2">
    <source>
        <dbReference type="ARBA" id="ARBA00022603"/>
    </source>
</evidence>
<dbReference type="PANTHER" id="PTHR13847">
    <property type="entry name" value="SARCOSINE DEHYDROGENASE-RELATED"/>
    <property type="match status" value="1"/>
</dbReference>
<feature type="domain" description="FAD dependent oxidoreductase" evidence="10">
    <location>
        <begin position="240"/>
        <end position="578"/>
    </location>
</feature>
<feature type="domain" description="MnmC-like methyltransferase" evidence="11">
    <location>
        <begin position="100"/>
        <end position="217"/>
    </location>
</feature>
<dbReference type="InterPro" id="IPR036188">
    <property type="entry name" value="FAD/NAD-bd_sf"/>
</dbReference>
<dbReference type="InterPro" id="IPR029063">
    <property type="entry name" value="SAM-dependent_MTases_sf"/>
</dbReference>
<dbReference type="InterPro" id="IPR017610">
    <property type="entry name" value="tRNA_S-uridine_synth_MnmC_C"/>
</dbReference>